<dbReference type="Proteomes" id="UP001595699">
    <property type="component" value="Unassembled WGS sequence"/>
</dbReference>
<dbReference type="InterPro" id="IPR035992">
    <property type="entry name" value="Ricin_B-like_lectins"/>
</dbReference>
<feature type="domain" description="Ricin B lectin" evidence="2">
    <location>
        <begin position="38"/>
        <end position="95"/>
    </location>
</feature>
<protein>
    <submittedName>
        <fullName evidence="3">RICIN domain-containing protein</fullName>
    </submittedName>
</protein>
<feature type="chain" id="PRO_5045141146" evidence="1">
    <location>
        <begin position="24"/>
        <end position="163"/>
    </location>
</feature>
<organism evidence="3 4">
    <name type="scientific">Tenggerimyces flavus</name>
    <dbReference type="NCBI Taxonomy" id="1708749"/>
    <lineage>
        <taxon>Bacteria</taxon>
        <taxon>Bacillati</taxon>
        <taxon>Actinomycetota</taxon>
        <taxon>Actinomycetes</taxon>
        <taxon>Propionibacteriales</taxon>
        <taxon>Nocardioidaceae</taxon>
        <taxon>Tenggerimyces</taxon>
    </lineage>
</organism>
<dbReference type="Pfam" id="PF14200">
    <property type="entry name" value="RicinB_lectin_2"/>
    <property type="match status" value="1"/>
</dbReference>
<accession>A0ABV7YED9</accession>
<reference evidence="4" key="1">
    <citation type="journal article" date="2019" name="Int. J. Syst. Evol. Microbiol.">
        <title>The Global Catalogue of Microorganisms (GCM) 10K type strain sequencing project: providing services to taxonomists for standard genome sequencing and annotation.</title>
        <authorList>
            <consortium name="The Broad Institute Genomics Platform"/>
            <consortium name="The Broad Institute Genome Sequencing Center for Infectious Disease"/>
            <person name="Wu L."/>
            <person name="Ma J."/>
        </authorList>
    </citation>
    <scope>NUCLEOTIDE SEQUENCE [LARGE SCALE GENOMIC DNA]</scope>
    <source>
        <strain evidence="4">CGMCC 4.7241</strain>
    </source>
</reference>
<evidence type="ECO:0000313" key="3">
    <source>
        <dbReference type="EMBL" id="MFC3763457.1"/>
    </source>
</evidence>
<gene>
    <name evidence="3" type="ORF">ACFOUW_21645</name>
</gene>
<keyword evidence="1" id="KW-0732">Signal</keyword>
<evidence type="ECO:0000256" key="1">
    <source>
        <dbReference type="SAM" id="SignalP"/>
    </source>
</evidence>
<keyword evidence="4" id="KW-1185">Reference proteome</keyword>
<evidence type="ECO:0000313" key="4">
    <source>
        <dbReference type="Proteomes" id="UP001595699"/>
    </source>
</evidence>
<comment type="caution">
    <text evidence="3">The sequence shown here is derived from an EMBL/GenBank/DDBJ whole genome shotgun (WGS) entry which is preliminary data.</text>
</comment>
<sequence length="163" mass="18034">MSRAKVSHVVRSLAMLVGTTALAVASFAALGGSASADSTQTFKNQWTKKCLDDSSAHGVRTFTCNGTSYQQWKVHVWGDQTRQLRSNSTGKCLDDSNLGLRTFNCWPGSDARSKFQSWYVHRWNDGTIQFKNQTTGRCLDDTGGKGLRAIKCYAGGSKYQSWY</sequence>
<feature type="signal peptide" evidence="1">
    <location>
        <begin position="1"/>
        <end position="23"/>
    </location>
</feature>
<dbReference type="SUPFAM" id="SSF50370">
    <property type="entry name" value="Ricin B-like lectins"/>
    <property type="match status" value="1"/>
</dbReference>
<dbReference type="Gene3D" id="2.80.10.50">
    <property type="match status" value="1"/>
</dbReference>
<name>A0ABV7YED9_9ACTN</name>
<proteinExistence type="predicted"/>
<evidence type="ECO:0000259" key="2">
    <source>
        <dbReference type="Pfam" id="PF14200"/>
    </source>
</evidence>
<dbReference type="EMBL" id="JBHRZH010000018">
    <property type="protein sequence ID" value="MFC3763457.1"/>
    <property type="molecule type" value="Genomic_DNA"/>
</dbReference>
<dbReference type="PROSITE" id="PS50231">
    <property type="entry name" value="RICIN_B_LECTIN"/>
    <property type="match status" value="1"/>
</dbReference>
<dbReference type="InterPro" id="IPR000772">
    <property type="entry name" value="Ricin_B_lectin"/>
</dbReference>
<dbReference type="RefSeq" id="WP_205117810.1">
    <property type="nucleotide sequence ID" value="NZ_JAFBCM010000001.1"/>
</dbReference>
<dbReference type="CDD" id="cd23415">
    <property type="entry name" value="beta-trefoil_Ricin_AH"/>
    <property type="match status" value="1"/>
</dbReference>